<dbReference type="GO" id="GO:0008270">
    <property type="term" value="F:zinc ion binding"/>
    <property type="evidence" value="ECO:0007669"/>
    <property type="project" value="UniProtKB-KW"/>
</dbReference>
<evidence type="ECO:0000259" key="2">
    <source>
        <dbReference type="PROSITE" id="PS50157"/>
    </source>
</evidence>
<comment type="caution">
    <text evidence="3">The sequence shown here is derived from an EMBL/GenBank/DDBJ whole genome shotgun (WGS) entry which is preliminary data.</text>
</comment>
<dbReference type="InterPro" id="IPR013087">
    <property type="entry name" value="Znf_C2H2_type"/>
</dbReference>
<dbReference type="Proteomes" id="UP000237441">
    <property type="component" value="Unassembled WGS sequence"/>
</dbReference>
<dbReference type="EMBL" id="JRHA01000010">
    <property type="protein sequence ID" value="PQK18050.1"/>
    <property type="molecule type" value="Genomic_DNA"/>
</dbReference>
<evidence type="ECO:0000313" key="4">
    <source>
        <dbReference type="Proteomes" id="UP000237441"/>
    </source>
</evidence>
<organism evidence="3 4">
    <name type="scientific">Beauveria bassiana</name>
    <name type="common">White muscardine disease fungus</name>
    <name type="synonym">Tritirachium shiotae</name>
    <dbReference type="NCBI Taxonomy" id="176275"/>
    <lineage>
        <taxon>Eukaryota</taxon>
        <taxon>Fungi</taxon>
        <taxon>Dikarya</taxon>
        <taxon>Ascomycota</taxon>
        <taxon>Pezizomycotina</taxon>
        <taxon>Sordariomycetes</taxon>
        <taxon>Hypocreomycetidae</taxon>
        <taxon>Hypocreales</taxon>
        <taxon>Cordycipitaceae</taxon>
        <taxon>Beauveria</taxon>
    </lineage>
</organism>
<reference evidence="3 4" key="1">
    <citation type="submission" date="2016-07" db="EMBL/GenBank/DDBJ databases">
        <title>Comparative genomics of the entomopathogenic fungus Beauveria bassiana.</title>
        <authorList>
            <person name="Valero Jimenez C.A."/>
            <person name="Zwaan B.J."/>
            <person name="Van Kan J.A."/>
            <person name="Takken W."/>
            <person name="Debets A.J."/>
            <person name="Schoustra S.E."/>
            <person name="Koenraadt C.J."/>
        </authorList>
    </citation>
    <scope>NUCLEOTIDE SEQUENCE [LARGE SCALE GENOMIC DNA]</scope>
    <source>
        <strain evidence="3 4">ARSEF 8028</strain>
    </source>
</reference>
<dbReference type="SMART" id="SM00355">
    <property type="entry name" value="ZnF_C2H2"/>
    <property type="match status" value="3"/>
</dbReference>
<sequence length="109" mass="12759">MPWDGQQHIGAGGLYHCPEPQCTSSPFQLSCDLRHHFKNHYKPVSCPIQTCEYRSGEQREMKRHFQEIHAPHTIKWHFCPYPNCGSQFARREYVKRHIKALHPNFSAGS</sequence>
<proteinExistence type="predicted"/>
<evidence type="ECO:0000313" key="3">
    <source>
        <dbReference type="EMBL" id="PQK18050.1"/>
    </source>
</evidence>
<accession>A0A2S7YPE0</accession>
<protein>
    <recommendedName>
        <fullName evidence="2">C2H2-type domain-containing protein</fullName>
    </recommendedName>
</protein>
<dbReference type="PROSITE" id="PS50157">
    <property type="entry name" value="ZINC_FINGER_C2H2_2"/>
    <property type="match status" value="1"/>
</dbReference>
<keyword evidence="1" id="KW-0479">Metal-binding</keyword>
<gene>
    <name evidence="3" type="ORF">BB8028_0010g00390</name>
</gene>
<evidence type="ECO:0000256" key="1">
    <source>
        <dbReference type="PROSITE-ProRule" id="PRU00042"/>
    </source>
</evidence>
<keyword evidence="1" id="KW-0863">Zinc-finger</keyword>
<dbReference type="Gene3D" id="3.30.160.60">
    <property type="entry name" value="Classic Zinc Finger"/>
    <property type="match status" value="1"/>
</dbReference>
<feature type="domain" description="C2H2-type" evidence="2">
    <location>
        <begin position="77"/>
        <end position="102"/>
    </location>
</feature>
<dbReference type="PROSITE" id="PS00028">
    <property type="entry name" value="ZINC_FINGER_C2H2_1"/>
    <property type="match status" value="1"/>
</dbReference>
<keyword evidence="1" id="KW-0862">Zinc</keyword>
<name>A0A2S7YPE0_BEABA</name>
<dbReference type="OrthoDB" id="654211at2759"/>
<dbReference type="AlphaFoldDB" id="A0A2S7YPE0"/>